<reference evidence="3 4" key="1">
    <citation type="journal article" date="2013" name="Int. J. Syst. Evol. Microbiol.">
        <title>Roseomonas aerophila sp. nov., isolated from air.</title>
        <authorList>
            <person name="Kim S.J."/>
            <person name="Weon H.Y."/>
            <person name="Ahn J.H."/>
            <person name="Hong S.B."/>
            <person name="Seok S.J."/>
            <person name="Whang K.S."/>
            <person name="Kwon S.W."/>
        </authorList>
    </citation>
    <scope>NUCLEOTIDE SEQUENCE [LARGE SCALE GENOMIC DNA]</scope>
    <source>
        <strain evidence="3 4">NBRC 108923</strain>
    </source>
</reference>
<dbReference type="InterPro" id="IPR051702">
    <property type="entry name" value="SH3_domain_YSC84-like"/>
</dbReference>
<evidence type="ECO:0000256" key="1">
    <source>
        <dbReference type="SAM" id="SignalP"/>
    </source>
</evidence>
<accession>A0ABR7RLI9</accession>
<keyword evidence="4" id="KW-1185">Reference proteome</keyword>
<evidence type="ECO:0000313" key="4">
    <source>
        <dbReference type="Proteomes" id="UP000626026"/>
    </source>
</evidence>
<protein>
    <submittedName>
        <fullName evidence="3">Lipid-binding SYLF domain-containing protein</fullName>
    </submittedName>
</protein>
<comment type="caution">
    <text evidence="3">The sequence shown here is derived from an EMBL/GenBank/DDBJ whole genome shotgun (WGS) entry which is preliminary data.</text>
</comment>
<evidence type="ECO:0000313" key="3">
    <source>
        <dbReference type="EMBL" id="MBC9207456.1"/>
    </source>
</evidence>
<evidence type="ECO:0000259" key="2">
    <source>
        <dbReference type="Pfam" id="PF04366"/>
    </source>
</evidence>
<feature type="domain" description="Ysc84 actin-binding" evidence="2">
    <location>
        <begin position="118"/>
        <end position="237"/>
    </location>
</feature>
<dbReference type="PANTHER" id="PTHR15629:SF2">
    <property type="entry name" value="SH3 DOMAIN-CONTAINING YSC84-LIKE PROTEIN 1"/>
    <property type="match status" value="1"/>
</dbReference>
<proteinExistence type="predicted"/>
<dbReference type="InterPro" id="IPR007461">
    <property type="entry name" value="Ysc84_actin-binding"/>
</dbReference>
<dbReference type="Proteomes" id="UP000626026">
    <property type="component" value="Unassembled WGS sequence"/>
</dbReference>
<keyword evidence="1" id="KW-0732">Signal</keyword>
<organism evidence="3 4">
    <name type="scientific">Teichococcus aerophilus</name>
    <dbReference type="NCBI Taxonomy" id="1224513"/>
    <lineage>
        <taxon>Bacteria</taxon>
        <taxon>Pseudomonadati</taxon>
        <taxon>Pseudomonadota</taxon>
        <taxon>Alphaproteobacteria</taxon>
        <taxon>Acetobacterales</taxon>
        <taxon>Roseomonadaceae</taxon>
        <taxon>Roseomonas</taxon>
    </lineage>
</organism>
<feature type="chain" id="PRO_5047130482" evidence="1">
    <location>
        <begin position="31"/>
        <end position="247"/>
    </location>
</feature>
<gene>
    <name evidence="3" type="ORF">IBL26_11480</name>
</gene>
<feature type="signal peptide" evidence="1">
    <location>
        <begin position="1"/>
        <end position="30"/>
    </location>
</feature>
<name>A0ABR7RLI9_9PROT</name>
<sequence length="247" mass="25035">MLHRLRFTLSFALLLGILPISGCMTPASQASDASRPVEAAQAAGTLIEAATTAMQPFMQRNEWEGFRNLTAGAQGILIVPSAVRIGLVLGAQLGDGILLTRHGNLWSDPVFVKLSNYNLGFLAGASDSTLVMMLLSQGAVRQFVAGASRFSGSGGFSIGEWGVGGLGAGGISGGAQAITVETSQGLFAGGGFGSARLSLDMPLNSAVYGAGFDAMGVLSGPGGRVPGVLPLQAALSNAVRCGFSGCR</sequence>
<dbReference type="CDD" id="cd11524">
    <property type="entry name" value="SYLF"/>
    <property type="match status" value="1"/>
</dbReference>
<dbReference type="Pfam" id="PF04366">
    <property type="entry name" value="Ysc84"/>
    <property type="match status" value="1"/>
</dbReference>
<dbReference type="EMBL" id="JACTVA010000017">
    <property type="protein sequence ID" value="MBC9207456.1"/>
    <property type="molecule type" value="Genomic_DNA"/>
</dbReference>
<dbReference type="PANTHER" id="PTHR15629">
    <property type="entry name" value="SH3YL1 PROTEIN"/>
    <property type="match status" value="1"/>
</dbReference>
<dbReference type="RefSeq" id="WP_187784621.1">
    <property type="nucleotide sequence ID" value="NZ_JACTVA010000017.1"/>
</dbReference>